<evidence type="ECO:0000313" key="2">
    <source>
        <dbReference type="EMBL" id="KAL2633293.1"/>
    </source>
</evidence>
<dbReference type="EMBL" id="JBHFFA010000003">
    <property type="protein sequence ID" value="KAL2633293.1"/>
    <property type="molecule type" value="Genomic_DNA"/>
</dbReference>
<dbReference type="Proteomes" id="UP001605036">
    <property type="component" value="Unassembled WGS sequence"/>
</dbReference>
<proteinExistence type="predicted"/>
<dbReference type="AlphaFoldDB" id="A0ABD1YRV7"/>
<evidence type="ECO:0000256" key="1">
    <source>
        <dbReference type="SAM" id="MobiDB-lite"/>
    </source>
</evidence>
<name>A0ABD1YRV7_9MARC</name>
<gene>
    <name evidence="2" type="ORF">R1flu_004772</name>
</gene>
<protein>
    <submittedName>
        <fullName evidence="2">Uncharacterized protein</fullName>
    </submittedName>
</protein>
<organism evidence="2 3">
    <name type="scientific">Riccia fluitans</name>
    <dbReference type="NCBI Taxonomy" id="41844"/>
    <lineage>
        <taxon>Eukaryota</taxon>
        <taxon>Viridiplantae</taxon>
        <taxon>Streptophyta</taxon>
        <taxon>Embryophyta</taxon>
        <taxon>Marchantiophyta</taxon>
        <taxon>Marchantiopsida</taxon>
        <taxon>Marchantiidae</taxon>
        <taxon>Marchantiales</taxon>
        <taxon>Ricciaceae</taxon>
        <taxon>Riccia</taxon>
    </lineage>
</organism>
<accession>A0ABD1YRV7</accession>
<comment type="caution">
    <text evidence="2">The sequence shown here is derived from an EMBL/GenBank/DDBJ whole genome shotgun (WGS) entry which is preliminary data.</text>
</comment>
<evidence type="ECO:0000313" key="3">
    <source>
        <dbReference type="Proteomes" id="UP001605036"/>
    </source>
</evidence>
<keyword evidence="3" id="KW-1185">Reference proteome</keyword>
<feature type="region of interest" description="Disordered" evidence="1">
    <location>
        <begin position="106"/>
        <end position="133"/>
    </location>
</feature>
<sequence>MGGKEKGRALAANFGSSHGYPMRRPHVRNTVSHAAGVHVPPDAEPPGHEDGVMVCMSRHVATRTGFTDGRLGAPLLKEMLVRLRWAVKTERLPRHTKGLAILSTIWGSDSTSRQPGGSPQSFTYTRAASATSD</sequence>
<reference evidence="2 3" key="1">
    <citation type="submission" date="2024-09" db="EMBL/GenBank/DDBJ databases">
        <title>Chromosome-scale assembly of Riccia fluitans.</title>
        <authorList>
            <person name="Paukszto L."/>
            <person name="Sawicki J."/>
            <person name="Karawczyk K."/>
            <person name="Piernik-Szablinska J."/>
            <person name="Szczecinska M."/>
            <person name="Mazdziarz M."/>
        </authorList>
    </citation>
    <scope>NUCLEOTIDE SEQUENCE [LARGE SCALE GENOMIC DNA]</scope>
    <source>
        <strain evidence="2">Rf_01</strain>
        <tissue evidence="2">Aerial parts of the thallus</tissue>
    </source>
</reference>